<evidence type="ECO:0000313" key="1">
    <source>
        <dbReference type="EMBL" id="SVC62912.1"/>
    </source>
</evidence>
<dbReference type="EMBL" id="UINC01101805">
    <property type="protein sequence ID" value="SVC62912.1"/>
    <property type="molecule type" value="Genomic_DNA"/>
</dbReference>
<protein>
    <submittedName>
        <fullName evidence="1">Uncharacterized protein</fullName>
    </submittedName>
</protein>
<reference evidence="1" key="1">
    <citation type="submission" date="2018-05" db="EMBL/GenBank/DDBJ databases">
        <authorList>
            <person name="Lanie J.A."/>
            <person name="Ng W.-L."/>
            <person name="Kazmierczak K.M."/>
            <person name="Andrzejewski T.M."/>
            <person name="Davidsen T.M."/>
            <person name="Wayne K.J."/>
            <person name="Tettelin H."/>
            <person name="Glass J.I."/>
            <person name="Rusch D."/>
            <person name="Podicherti R."/>
            <person name="Tsui H.-C.T."/>
            <person name="Winkler M.E."/>
        </authorList>
    </citation>
    <scope>NUCLEOTIDE SEQUENCE</scope>
</reference>
<organism evidence="1">
    <name type="scientific">marine metagenome</name>
    <dbReference type="NCBI Taxonomy" id="408172"/>
    <lineage>
        <taxon>unclassified sequences</taxon>
        <taxon>metagenomes</taxon>
        <taxon>ecological metagenomes</taxon>
    </lineage>
</organism>
<dbReference type="AlphaFoldDB" id="A0A382NT50"/>
<gene>
    <name evidence="1" type="ORF">METZ01_LOCUS315766</name>
</gene>
<proteinExistence type="predicted"/>
<accession>A0A382NT50</accession>
<sequence>MAEYKRLKLKEQDKTISKEEKEALKKIASFIGKPDE</sequence>
<name>A0A382NT50_9ZZZZ</name>